<dbReference type="InterPro" id="IPR050107">
    <property type="entry name" value="ABC_carbohydrate_import_ATPase"/>
</dbReference>
<gene>
    <name evidence="5" type="ORF">FJU30_14010</name>
</gene>
<dbReference type="RefSeq" id="WP_150435586.1">
    <property type="nucleotide sequence ID" value="NZ_VYKJ01000006.1"/>
</dbReference>
<comment type="caution">
    <text evidence="5">The sequence shown here is derived from an EMBL/GenBank/DDBJ whole genome shotgun (WGS) entry which is preliminary data.</text>
</comment>
<dbReference type="AlphaFoldDB" id="A0A5J5FZI6"/>
<feature type="domain" description="ABC transporter" evidence="4">
    <location>
        <begin position="12"/>
        <end position="245"/>
    </location>
</feature>
<dbReference type="PANTHER" id="PTHR43790">
    <property type="entry name" value="CARBOHYDRATE TRANSPORT ATP-BINDING PROTEIN MG119-RELATED"/>
    <property type="match status" value="1"/>
</dbReference>
<dbReference type="InterPro" id="IPR003439">
    <property type="entry name" value="ABC_transporter-like_ATP-bd"/>
</dbReference>
<dbReference type="PROSITE" id="PS00211">
    <property type="entry name" value="ABC_TRANSPORTER_1"/>
    <property type="match status" value="1"/>
</dbReference>
<dbReference type="InterPro" id="IPR027417">
    <property type="entry name" value="P-loop_NTPase"/>
</dbReference>
<dbReference type="PANTHER" id="PTHR43790:SF4">
    <property type="entry name" value="GUANOSINE IMPORT ATP-BINDING PROTEIN NUPO"/>
    <property type="match status" value="1"/>
</dbReference>
<organism evidence="5 6">
    <name type="scientific">Affinibrenneria salicis</name>
    <dbReference type="NCBI Taxonomy" id="2590031"/>
    <lineage>
        <taxon>Bacteria</taxon>
        <taxon>Pseudomonadati</taxon>
        <taxon>Pseudomonadota</taxon>
        <taxon>Gammaproteobacteria</taxon>
        <taxon>Enterobacterales</taxon>
        <taxon>Pectobacteriaceae</taxon>
        <taxon>Affinibrenneria</taxon>
    </lineage>
</organism>
<dbReference type="Pfam" id="PF00005">
    <property type="entry name" value="ABC_tran"/>
    <property type="match status" value="2"/>
</dbReference>
<dbReference type="InterPro" id="IPR003593">
    <property type="entry name" value="AAA+_ATPase"/>
</dbReference>
<accession>A0A5J5FZI6</accession>
<evidence type="ECO:0000313" key="6">
    <source>
        <dbReference type="Proteomes" id="UP000335415"/>
    </source>
</evidence>
<keyword evidence="1" id="KW-0547">Nucleotide-binding</keyword>
<dbReference type="SUPFAM" id="SSF52540">
    <property type="entry name" value="P-loop containing nucleoside triphosphate hydrolases"/>
    <property type="match status" value="2"/>
</dbReference>
<dbReference type="Proteomes" id="UP000335415">
    <property type="component" value="Unassembled WGS sequence"/>
</dbReference>
<proteinExistence type="predicted"/>
<evidence type="ECO:0000313" key="5">
    <source>
        <dbReference type="EMBL" id="KAA8999443.1"/>
    </source>
</evidence>
<keyword evidence="6" id="KW-1185">Reference proteome</keyword>
<evidence type="ECO:0000259" key="4">
    <source>
        <dbReference type="PROSITE" id="PS50893"/>
    </source>
</evidence>
<evidence type="ECO:0000256" key="3">
    <source>
        <dbReference type="SAM" id="MobiDB-lite"/>
    </source>
</evidence>
<dbReference type="Gene3D" id="3.40.50.300">
    <property type="entry name" value="P-loop containing nucleotide triphosphate hydrolases"/>
    <property type="match status" value="2"/>
</dbReference>
<feature type="domain" description="ABC transporter" evidence="4">
    <location>
        <begin position="280"/>
        <end position="528"/>
    </location>
</feature>
<keyword evidence="2 5" id="KW-0067">ATP-binding</keyword>
<dbReference type="OrthoDB" id="9805029at2"/>
<name>A0A5J5FZI6_9GAMM</name>
<sequence>MTDVHHAAEPLVAIRNLSKRFPGILANERVSLDLWPGEVHVLLGENGAGKSTLVGMLSGLLRPDEGEILINGRRQTIMSPRRALQLGIGTVFQHSMMVPSLTVAENLALGAVWWKRPDRKRWANEIRRVSAQIGVSVNPMSLAGSLSLGELQQAEIVRALLRGSRLLILDEATAMLTPDNAQELGALMRRLVAQGLAVVFITHKLNEALAYGDRISVLRMGRKVGELPPARLKTLDTASATRQVVGLMFDLDAPADANGDGATNPPPLAASARPARRDFSRDKPLLEILSLSVTEGDIAVSQVALKIRPGEILGIAGIDGNGQKQLAECLAGQRPLNAGRIYLQGIAIEAMSPGERRRLGLRYVTDDRLGEGTVGRFSVALNMVLKQIGEAPFWRRGIEQSASIAAYARRLVRRFDVRTPGIETACGTLSGGNIQKVMLARELSGRARAVIFAKPTWGLDLHNSIAARRRIREAADSGIAVLLISTDLEEIIELADNIAVMSQGRIVGHVANGDDARRQVGKLMSGIT</sequence>
<dbReference type="EMBL" id="VYKJ01000006">
    <property type="protein sequence ID" value="KAA8999443.1"/>
    <property type="molecule type" value="Genomic_DNA"/>
</dbReference>
<dbReference type="CDD" id="cd03216">
    <property type="entry name" value="ABC_Carb_Monos_I"/>
    <property type="match status" value="1"/>
</dbReference>
<dbReference type="SMART" id="SM00382">
    <property type="entry name" value="AAA"/>
    <property type="match status" value="1"/>
</dbReference>
<evidence type="ECO:0000256" key="2">
    <source>
        <dbReference type="ARBA" id="ARBA00022840"/>
    </source>
</evidence>
<dbReference type="PROSITE" id="PS50893">
    <property type="entry name" value="ABC_TRANSPORTER_2"/>
    <property type="match status" value="2"/>
</dbReference>
<dbReference type="CDD" id="cd03215">
    <property type="entry name" value="ABC_Carb_Monos_II"/>
    <property type="match status" value="1"/>
</dbReference>
<feature type="region of interest" description="Disordered" evidence="3">
    <location>
        <begin position="256"/>
        <end position="276"/>
    </location>
</feature>
<dbReference type="GO" id="GO:0016887">
    <property type="term" value="F:ATP hydrolysis activity"/>
    <property type="evidence" value="ECO:0007669"/>
    <property type="project" value="InterPro"/>
</dbReference>
<reference evidence="5 6" key="1">
    <citation type="submission" date="2019-09" db="EMBL/GenBank/DDBJ databases">
        <authorList>
            <person name="Li Y."/>
        </authorList>
    </citation>
    <scope>NUCLEOTIDE SEQUENCE [LARGE SCALE GENOMIC DNA]</scope>
    <source>
        <strain evidence="5 6">L3-3HA</strain>
    </source>
</reference>
<dbReference type="InterPro" id="IPR017871">
    <property type="entry name" value="ABC_transporter-like_CS"/>
</dbReference>
<protein>
    <submittedName>
        <fullName evidence="5">ABC transporter ATP-binding protein</fullName>
    </submittedName>
</protein>
<dbReference type="GO" id="GO:0005524">
    <property type="term" value="F:ATP binding"/>
    <property type="evidence" value="ECO:0007669"/>
    <property type="project" value="UniProtKB-KW"/>
</dbReference>
<evidence type="ECO:0000256" key="1">
    <source>
        <dbReference type="ARBA" id="ARBA00022741"/>
    </source>
</evidence>